<dbReference type="AlphaFoldDB" id="A0A2P8H438"/>
<protein>
    <submittedName>
        <fullName evidence="2">Putative membrane protein</fullName>
    </submittedName>
</protein>
<dbReference type="RefSeq" id="WP_245894392.1">
    <property type="nucleotide sequence ID" value="NZ_PYAT01000003.1"/>
</dbReference>
<comment type="caution">
    <text evidence="2">The sequence shown here is derived from an EMBL/GenBank/DDBJ whole genome shotgun (WGS) entry which is preliminary data.</text>
</comment>
<feature type="transmembrane region" description="Helical" evidence="1">
    <location>
        <begin position="59"/>
        <end position="82"/>
    </location>
</feature>
<dbReference type="InterPro" id="IPR018723">
    <property type="entry name" value="DUF2254_membrane"/>
</dbReference>
<dbReference type="EMBL" id="PYAT01000003">
    <property type="protein sequence ID" value="PSL40969.1"/>
    <property type="molecule type" value="Genomic_DNA"/>
</dbReference>
<dbReference type="Proteomes" id="UP000242682">
    <property type="component" value="Unassembled WGS sequence"/>
</dbReference>
<sequence>MAIRLYRFKEKFWMTPAIFSVSAVILSVGFFYVDLLLIDEYKEYIPSILLTNVDLAKNIMGTLSGALLTMSTFTFSTILVVLTMYSSQFSPRALKNFVHDKVTWRVLGVFLGGFIYNTLSLLFMRQHLYTHDVISTFVGILIAFYCLAAFTYFIHYIATTVQVTKLIETLIQETEEVISHFKNLQENKVVISDSSHWSPNGEKEIVLAENEGYLQFLALEKLIDYAEEHGLEIQIEAAIGEFVYKGMQIMQIYAKEEIEFKLDSCYLIGNERVTEQDISYSLQKLVEIALRAISPGINDPNTANDIIVRLGGLLGKIGHLETGDLVLANKEGAPLVLYRFPSYEAVLYNVFFQLSHYGKEDISVLFSMADALGIAAKVSPEHHHSTIWKMQLYVLEVLKGHELKSYDHKLLQAKVNDLAELTKNHSVSI</sequence>
<dbReference type="Pfam" id="PF10011">
    <property type="entry name" value="DUF2254"/>
    <property type="match status" value="1"/>
</dbReference>
<evidence type="ECO:0000313" key="3">
    <source>
        <dbReference type="Proteomes" id="UP000242682"/>
    </source>
</evidence>
<proteinExistence type="predicted"/>
<feature type="transmembrane region" description="Helical" evidence="1">
    <location>
        <begin position="102"/>
        <end position="124"/>
    </location>
</feature>
<evidence type="ECO:0000313" key="2">
    <source>
        <dbReference type="EMBL" id="PSL40969.1"/>
    </source>
</evidence>
<organism evidence="2 3">
    <name type="scientific">Planomicrobium soli</name>
    <dbReference type="NCBI Taxonomy" id="1176648"/>
    <lineage>
        <taxon>Bacteria</taxon>
        <taxon>Bacillati</taxon>
        <taxon>Bacillota</taxon>
        <taxon>Bacilli</taxon>
        <taxon>Bacillales</taxon>
        <taxon>Caryophanaceae</taxon>
        <taxon>Planomicrobium</taxon>
    </lineage>
</organism>
<feature type="transmembrane region" description="Helical" evidence="1">
    <location>
        <begin position="136"/>
        <end position="158"/>
    </location>
</feature>
<reference evidence="2 3" key="1">
    <citation type="submission" date="2018-03" db="EMBL/GenBank/DDBJ databases">
        <title>Genomic Encyclopedia of Type Strains, Phase III (KMG-III): the genomes of soil and plant-associated and newly described type strains.</title>
        <authorList>
            <person name="Whitman W."/>
        </authorList>
    </citation>
    <scope>NUCLEOTIDE SEQUENCE [LARGE SCALE GENOMIC DNA]</scope>
    <source>
        <strain evidence="2 3">CGMCC 1.12259</strain>
    </source>
</reference>
<keyword evidence="1" id="KW-0812">Transmembrane</keyword>
<accession>A0A2P8H438</accession>
<evidence type="ECO:0000256" key="1">
    <source>
        <dbReference type="SAM" id="Phobius"/>
    </source>
</evidence>
<name>A0A2P8H438_9BACL</name>
<keyword evidence="3" id="KW-1185">Reference proteome</keyword>
<keyword evidence="1" id="KW-0472">Membrane</keyword>
<feature type="transmembrane region" description="Helical" evidence="1">
    <location>
        <begin position="12"/>
        <end position="33"/>
    </location>
</feature>
<gene>
    <name evidence="2" type="ORF">B0H99_103101</name>
</gene>
<keyword evidence="1" id="KW-1133">Transmembrane helix</keyword>